<dbReference type="PaxDb" id="35128-Thaps1155"/>
<dbReference type="STRING" id="35128.B8BQ45"/>
<dbReference type="KEGG" id="tps:THAPSDRAFT_1155"/>
<dbReference type="Proteomes" id="UP000001449">
    <property type="component" value="Chromosome 1"/>
</dbReference>
<reference evidence="2 3" key="1">
    <citation type="journal article" date="2004" name="Science">
        <title>The genome of the diatom Thalassiosira pseudonana: ecology, evolution, and metabolism.</title>
        <authorList>
            <person name="Armbrust E.V."/>
            <person name="Berges J.A."/>
            <person name="Bowler C."/>
            <person name="Green B.R."/>
            <person name="Martinez D."/>
            <person name="Putnam N.H."/>
            <person name="Zhou S."/>
            <person name="Allen A.E."/>
            <person name="Apt K.E."/>
            <person name="Bechner M."/>
            <person name="Brzezinski M.A."/>
            <person name="Chaal B.K."/>
            <person name="Chiovitti A."/>
            <person name="Davis A.K."/>
            <person name="Demarest M.S."/>
            <person name="Detter J.C."/>
            <person name="Glavina T."/>
            <person name="Goodstein D."/>
            <person name="Hadi M.Z."/>
            <person name="Hellsten U."/>
            <person name="Hildebrand M."/>
            <person name="Jenkins B.D."/>
            <person name="Jurka J."/>
            <person name="Kapitonov V.V."/>
            <person name="Kroger N."/>
            <person name="Lau W.W."/>
            <person name="Lane T.W."/>
            <person name="Larimer F.W."/>
            <person name="Lippmeier J.C."/>
            <person name="Lucas S."/>
            <person name="Medina M."/>
            <person name="Montsant A."/>
            <person name="Obornik M."/>
            <person name="Parker M.S."/>
            <person name="Palenik B."/>
            <person name="Pazour G.J."/>
            <person name="Richardson P.M."/>
            <person name="Rynearson T.A."/>
            <person name="Saito M.A."/>
            <person name="Schwartz D.C."/>
            <person name="Thamatrakoln K."/>
            <person name="Valentin K."/>
            <person name="Vardi A."/>
            <person name="Wilkerson F.P."/>
            <person name="Rokhsar D.S."/>
        </authorList>
    </citation>
    <scope>NUCLEOTIDE SEQUENCE [LARGE SCALE GENOMIC DNA]</scope>
    <source>
        <strain evidence="2 3">CCMP1335</strain>
    </source>
</reference>
<reference evidence="2 3" key="2">
    <citation type="journal article" date="2008" name="Nature">
        <title>The Phaeodactylum genome reveals the evolutionary history of diatom genomes.</title>
        <authorList>
            <person name="Bowler C."/>
            <person name="Allen A.E."/>
            <person name="Badger J.H."/>
            <person name="Grimwood J."/>
            <person name="Jabbari K."/>
            <person name="Kuo A."/>
            <person name="Maheswari U."/>
            <person name="Martens C."/>
            <person name="Maumus F."/>
            <person name="Otillar R.P."/>
            <person name="Rayko E."/>
            <person name="Salamov A."/>
            <person name="Vandepoele K."/>
            <person name="Beszteri B."/>
            <person name="Gruber A."/>
            <person name="Heijde M."/>
            <person name="Katinka M."/>
            <person name="Mock T."/>
            <person name="Valentin K."/>
            <person name="Verret F."/>
            <person name="Berges J.A."/>
            <person name="Brownlee C."/>
            <person name="Cadoret J.P."/>
            <person name="Chiovitti A."/>
            <person name="Choi C.J."/>
            <person name="Coesel S."/>
            <person name="De Martino A."/>
            <person name="Detter J.C."/>
            <person name="Durkin C."/>
            <person name="Falciatore A."/>
            <person name="Fournet J."/>
            <person name="Haruta M."/>
            <person name="Huysman M.J."/>
            <person name="Jenkins B.D."/>
            <person name="Jiroutova K."/>
            <person name="Jorgensen R.E."/>
            <person name="Joubert Y."/>
            <person name="Kaplan A."/>
            <person name="Kroger N."/>
            <person name="Kroth P.G."/>
            <person name="La Roche J."/>
            <person name="Lindquist E."/>
            <person name="Lommer M."/>
            <person name="Martin-Jezequel V."/>
            <person name="Lopez P.J."/>
            <person name="Lucas S."/>
            <person name="Mangogna M."/>
            <person name="McGinnis K."/>
            <person name="Medlin L.K."/>
            <person name="Montsant A."/>
            <person name="Oudot-Le Secq M.P."/>
            <person name="Napoli C."/>
            <person name="Obornik M."/>
            <person name="Parker M.S."/>
            <person name="Petit J.L."/>
            <person name="Porcel B.M."/>
            <person name="Poulsen N."/>
            <person name="Robison M."/>
            <person name="Rychlewski L."/>
            <person name="Rynearson T.A."/>
            <person name="Schmutz J."/>
            <person name="Shapiro H."/>
            <person name="Siaut M."/>
            <person name="Stanley M."/>
            <person name="Sussman M.R."/>
            <person name="Taylor A.R."/>
            <person name="Vardi A."/>
            <person name="von Dassow P."/>
            <person name="Vyverman W."/>
            <person name="Willis A."/>
            <person name="Wyrwicz L.S."/>
            <person name="Rokhsar D.S."/>
            <person name="Weissenbach J."/>
            <person name="Armbrust E.V."/>
            <person name="Green B.R."/>
            <person name="Van de Peer Y."/>
            <person name="Grigoriev I.V."/>
        </authorList>
    </citation>
    <scope>NUCLEOTIDE SEQUENCE [LARGE SCALE GENOMIC DNA]</scope>
    <source>
        <strain evidence="2 3">CCMP1335</strain>
    </source>
</reference>
<dbReference type="eggNOG" id="ENOG502QST0">
    <property type="taxonomic scope" value="Eukaryota"/>
</dbReference>
<evidence type="ECO:0000313" key="3">
    <source>
        <dbReference type="Proteomes" id="UP000001449"/>
    </source>
</evidence>
<evidence type="ECO:0000313" key="2">
    <source>
        <dbReference type="EMBL" id="EED96298.1"/>
    </source>
</evidence>
<dbReference type="InParanoid" id="B8BQ45"/>
<dbReference type="PANTHER" id="PTHR35115">
    <property type="entry name" value="CYCLIN DELTA-3"/>
    <property type="match status" value="1"/>
</dbReference>
<name>B8BQ45_THAPS</name>
<dbReference type="HOGENOM" id="CLU_668125_0_0_1"/>
<gene>
    <name evidence="2" type="ORF">THAPSDRAFT_1155</name>
</gene>
<dbReference type="RefSeq" id="XP_002286657.1">
    <property type="nucleotide sequence ID" value="XM_002286621.1"/>
</dbReference>
<protein>
    <submittedName>
        <fullName evidence="2">Uncharacterized protein</fullName>
    </submittedName>
</protein>
<dbReference type="InterPro" id="IPR045287">
    <property type="entry name" value="PAB"/>
</dbReference>
<feature type="chain" id="PRO_5002865774" evidence="1">
    <location>
        <begin position="22"/>
        <end position="405"/>
    </location>
</feature>
<sequence>MASLAMLISTMLFAILPRIHAVSATSCFVLQSPSTRRLAHRSTKQRTSLFHNQSDEDTATSLAGVSRLNTLQTLLSERGAPGSRGCKITNGDLVAISPSEAATSSTYVNLHPHLFPLAKSDSTGNVICALRRAYADDADYDSPSINAPWPIVESAVGVPGMRLLALNSEHMMRRIAADADANLEGEDAEKIIGIYNEGLGKGELTDTQLDNVYEAGSVSKLGYGLDKYVLLRVGPFPDLYETMANNHLARGDTESSLIAAEANNGKFGGFGSTFAFYSKLLASLPQRSEEARDAARMCVRMPLPSMGLTREDFAQVSKMAQFATPIDTTDDAMEKMLHFYEKVRDREKEDNSGDKTAKQIAMDEANYLLDVACLTGQSYGDVREKIAEIYSGAGMDEMAEFVKRS</sequence>
<evidence type="ECO:0000256" key="1">
    <source>
        <dbReference type="SAM" id="SignalP"/>
    </source>
</evidence>
<keyword evidence="1" id="KW-0732">Signal</keyword>
<dbReference type="AlphaFoldDB" id="B8BQ45"/>
<dbReference type="PANTHER" id="PTHR35115:SF1">
    <property type="entry name" value="PROTEIN IN CHLOROPLAST ATPASE BIOGENESIS, CHLOROPLASTIC"/>
    <property type="match status" value="1"/>
</dbReference>
<proteinExistence type="predicted"/>
<accession>B8BQ45</accession>
<dbReference type="EMBL" id="CM000638">
    <property type="protein sequence ID" value="EED96298.1"/>
    <property type="molecule type" value="Genomic_DNA"/>
</dbReference>
<keyword evidence="3" id="KW-1185">Reference proteome</keyword>
<dbReference type="OMA" id="NIAQWED"/>
<feature type="signal peptide" evidence="1">
    <location>
        <begin position="1"/>
        <end position="21"/>
    </location>
</feature>
<dbReference type="GeneID" id="7442909"/>
<organism evidence="2 3">
    <name type="scientific">Thalassiosira pseudonana</name>
    <name type="common">Marine diatom</name>
    <name type="synonym">Cyclotella nana</name>
    <dbReference type="NCBI Taxonomy" id="35128"/>
    <lineage>
        <taxon>Eukaryota</taxon>
        <taxon>Sar</taxon>
        <taxon>Stramenopiles</taxon>
        <taxon>Ochrophyta</taxon>
        <taxon>Bacillariophyta</taxon>
        <taxon>Coscinodiscophyceae</taxon>
        <taxon>Thalassiosirophycidae</taxon>
        <taxon>Thalassiosirales</taxon>
        <taxon>Thalassiosiraceae</taxon>
        <taxon>Thalassiosira</taxon>
    </lineage>
</organism>